<sequence>MKRKMMGIVAGWLLVYAGTIEAQTVSGRVVDEAGKPLDAVSVVLQRADSTFVGAVVTDTTGVFCFDPAVFPYRLVLQHLAYAPKEWTGTSEQTGDIPLTANDRALQEVVVTAERPLVQVEDGKLGYDLSVLAEQRIVNNAFEALAELPGITEKDGTLSLAGASSLTIVLNGKPTTMTALQLETLLRNTPVDRVEKAEVMYSAPPEYHVRGAAINVVLKKATDYSFSGEVSADYRNQYFNDGNANANFRYTTPKLAVDVMYGTANDKTMTKIDLYSRHTLQGQVHDIRNEEEIREKGWVHHLRGAFEYHLDDKNRVDVSYFGSYTPSYKGNSYTTGNFQESLLNKETDKRLHNVSLRYTSGFGLELGGDYTAYRMNNAQQMQVDYSDGSRKSFNLSGGQQIDKYTVYADQSHSLPENWTLGYGLSYDFARSRDYQVYQDVQGAVDAQDTHSDLKEHTIDLYVSLGKQFGNGTHFSVSATGEYYELGNYRRWAFYPQASFLWMIRPEHMLQVSLSSDKTYPDYWSMQSAVSYLDGYSEIHGTPGLRPANQYGLSGTYIWKQKYLLTAFFEHTNDYFTQSPYQSSDRLALIYKMQNWDYMRQYGVVANIPFSAGSWYRAKYNALGMRMHQRCDDYFDIPFNRKKWVFVTWLDNTFKVGKHVSFELNGRYQSAAIQGTFDIQPLFNLEAAAKWTFAHEKASISIRGNDLLNTGYPKTEVRFKGQYLDMDNSFYNRSVTIHFVYRFGGYKEKKQKEVDISRFRL</sequence>
<dbReference type="SUPFAM" id="SSF49464">
    <property type="entry name" value="Carboxypeptidase regulatory domain-like"/>
    <property type="match status" value="1"/>
</dbReference>
<evidence type="ECO:0000259" key="2">
    <source>
        <dbReference type="Pfam" id="PF14905"/>
    </source>
</evidence>
<keyword evidence="3" id="KW-0675">Receptor</keyword>
<dbReference type="InterPro" id="IPR041700">
    <property type="entry name" value="OMP_b-brl_3"/>
</dbReference>
<dbReference type="Pfam" id="PF14905">
    <property type="entry name" value="OMP_b-brl_3"/>
    <property type="match status" value="1"/>
</dbReference>
<feature type="signal peptide" evidence="1">
    <location>
        <begin position="1"/>
        <end position="22"/>
    </location>
</feature>
<proteinExistence type="predicted"/>
<gene>
    <name evidence="3" type="ORF">MUN53_15195</name>
</gene>
<feature type="chain" id="PRO_5045135979" evidence="1">
    <location>
        <begin position="23"/>
        <end position="759"/>
    </location>
</feature>
<keyword evidence="4" id="KW-1185">Reference proteome</keyword>
<dbReference type="EMBL" id="JAKZMM010000049">
    <property type="protein sequence ID" value="MCJ2381933.1"/>
    <property type="molecule type" value="Genomic_DNA"/>
</dbReference>
<reference evidence="3 4" key="1">
    <citation type="submission" date="2022-03" db="EMBL/GenBank/DDBJ databases">
        <title>Parabacteroides sp. nov. isolated from swine feces.</title>
        <authorList>
            <person name="Bak J.E."/>
        </authorList>
    </citation>
    <scope>NUCLEOTIDE SEQUENCE [LARGE SCALE GENOMIC DNA]</scope>
    <source>
        <strain evidence="3 4">AGMB00274</strain>
    </source>
</reference>
<evidence type="ECO:0000313" key="4">
    <source>
        <dbReference type="Proteomes" id="UP001165444"/>
    </source>
</evidence>
<dbReference type="InterPro" id="IPR008969">
    <property type="entry name" value="CarboxyPept-like_regulatory"/>
</dbReference>
<comment type="caution">
    <text evidence="3">The sequence shown here is derived from an EMBL/GenBank/DDBJ whole genome shotgun (WGS) entry which is preliminary data.</text>
</comment>
<feature type="domain" description="Outer membrane protein beta-barrel" evidence="2">
    <location>
        <begin position="363"/>
        <end position="739"/>
    </location>
</feature>
<dbReference type="Proteomes" id="UP001165444">
    <property type="component" value="Unassembled WGS sequence"/>
</dbReference>
<dbReference type="Pfam" id="PF13620">
    <property type="entry name" value="CarboxypepD_reg"/>
    <property type="match status" value="1"/>
</dbReference>
<keyword evidence="1" id="KW-0732">Signal</keyword>
<evidence type="ECO:0000313" key="3">
    <source>
        <dbReference type="EMBL" id="MCJ2381933.1"/>
    </source>
</evidence>
<name>A0ABT0C4V2_9BACT</name>
<dbReference type="SUPFAM" id="SSF56935">
    <property type="entry name" value="Porins"/>
    <property type="match status" value="1"/>
</dbReference>
<evidence type="ECO:0000256" key="1">
    <source>
        <dbReference type="SAM" id="SignalP"/>
    </source>
</evidence>
<accession>A0ABT0C4V2</accession>
<organism evidence="3 4">
    <name type="scientific">Parabacteroides faecalis</name>
    <dbReference type="NCBI Taxonomy" id="2924040"/>
    <lineage>
        <taxon>Bacteria</taxon>
        <taxon>Pseudomonadati</taxon>
        <taxon>Bacteroidota</taxon>
        <taxon>Bacteroidia</taxon>
        <taxon>Bacteroidales</taxon>
        <taxon>Tannerellaceae</taxon>
        <taxon>Parabacteroides</taxon>
    </lineage>
</organism>
<protein>
    <submittedName>
        <fullName evidence="3">TonB-dependent receptor family protein</fullName>
    </submittedName>
</protein>
<dbReference type="RefSeq" id="WP_243326352.1">
    <property type="nucleotide sequence ID" value="NZ_JAKZMM010000049.1"/>
</dbReference>